<dbReference type="Gramene" id="PGSC0003DMT400090601">
    <property type="protein sequence ID" value="PGSC0003DMT400090601"/>
    <property type="gene ID" value="PGSC0003DMG400040172"/>
</dbReference>
<dbReference type="HOGENOM" id="CLU_2311108_0_0_1"/>
<evidence type="ECO:0000313" key="2">
    <source>
        <dbReference type="EnsemblPlants" id="PGSC0003DMT400090601"/>
    </source>
</evidence>
<name>M1DKR6_SOLTU</name>
<dbReference type="InParanoid" id="M1DKR6"/>
<accession>M1DKR6</accession>
<evidence type="ECO:0000256" key="1">
    <source>
        <dbReference type="SAM" id="MobiDB-lite"/>
    </source>
</evidence>
<reference evidence="3" key="1">
    <citation type="journal article" date="2011" name="Nature">
        <title>Genome sequence and analysis of the tuber crop potato.</title>
        <authorList>
            <consortium name="The Potato Genome Sequencing Consortium"/>
        </authorList>
    </citation>
    <scope>NUCLEOTIDE SEQUENCE [LARGE SCALE GENOMIC DNA]</scope>
    <source>
        <strain evidence="3">cv. DM1-3 516 R44</strain>
    </source>
</reference>
<feature type="compositionally biased region" description="Polar residues" evidence="1">
    <location>
        <begin position="77"/>
        <end position="86"/>
    </location>
</feature>
<dbReference type="PaxDb" id="4113-PGSC0003DMT400090601"/>
<sequence length="100" mass="11070">MNNQGVLINHIGGELGDDVELQPPRVGHENNQLVKGGAEKVNAVNYLTRNPLMVEEFYHEEDAYAVNDQAGGFRPNAQGSNTDNWRQGQGNQGRNYGNFN</sequence>
<protein>
    <submittedName>
        <fullName evidence="2">Integrase core domain containing protein</fullName>
    </submittedName>
</protein>
<dbReference type="AlphaFoldDB" id="M1DKR6"/>
<reference evidence="2" key="2">
    <citation type="submission" date="2015-06" db="UniProtKB">
        <authorList>
            <consortium name="EnsemblPlants"/>
        </authorList>
    </citation>
    <scope>IDENTIFICATION</scope>
    <source>
        <strain evidence="2">DM1-3 516 R44</strain>
    </source>
</reference>
<proteinExistence type="predicted"/>
<dbReference type="Proteomes" id="UP000011115">
    <property type="component" value="Unassembled WGS sequence"/>
</dbReference>
<feature type="compositionally biased region" description="Low complexity" evidence="1">
    <location>
        <begin position="87"/>
        <end position="100"/>
    </location>
</feature>
<keyword evidence="3" id="KW-1185">Reference proteome</keyword>
<feature type="region of interest" description="Disordered" evidence="1">
    <location>
        <begin position="68"/>
        <end position="100"/>
    </location>
</feature>
<dbReference type="EnsemblPlants" id="PGSC0003DMT400090601">
    <property type="protein sequence ID" value="PGSC0003DMT400090601"/>
    <property type="gene ID" value="PGSC0003DMG400040172"/>
</dbReference>
<evidence type="ECO:0000313" key="3">
    <source>
        <dbReference type="Proteomes" id="UP000011115"/>
    </source>
</evidence>
<organism evidence="2 3">
    <name type="scientific">Solanum tuberosum</name>
    <name type="common">Potato</name>
    <dbReference type="NCBI Taxonomy" id="4113"/>
    <lineage>
        <taxon>Eukaryota</taxon>
        <taxon>Viridiplantae</taxon>
        <taxon>Streptophyta</taxon>
        <taxon>Embryophyta</taxon>
        <taxon>Tracheophyta</taxon>
        <taxon>Spermatophyta</taxon>
        <taxon>Magnoliopsida</taxon>
        <taxon>eudicotyledons</taxon>
        <taxon>Gunneridae</taxon>
        <taxon>Pentapetalae</taxon>
        <taxon>asterids</taxon>
        <taxon>lamiids</taxon>
        <taxon>Solanales</taxon>
        <taxon>Solanaceae</taxon>
        <taxon>Solanoideae</taxon>
        <taxon>Solaneae</taxon>
        <taxon>Solanum</taxon>
    </lineage>
</organism>